<feature type="domain" description="C2H2-type" evidence="6">
    <location>
        <begin position="281"/>
        <end position="310"/>
    </location>
</feature>
<evidence type="ECO:0000313" key="7">
    <source>
        <dbReference type="Proteomes" id="UP000694863"/>
    </source>
</evidence>
<dbReference type="Pfam" id="PF00096">
    <property type="entry name" value="zf-C2H2"/>
    <property type="match status" value="4"/>
</dbReference>
<dbReference type="RefSeq" id="XP_004712701.1">
    <property type="nucleotide sequence ID" value="XM_004712644.1"/>
</dbReference>
<evidence type="ECO:0000256" key="5">
    <source>
        <dbReference type="PROSITE-ProRule" id="PRU00042"/>
    </source>
</evidence>
<reference evidence="8" key="1">
    <citation type="submission" date="2025-08" db="UniProtKB">
        <authorList>
            <consortium name="RefSeq"/>
        </authorList>
    </citation>
    <scope>IDENTIFICATION</scope>
</reference>
<evidence type="ECO:0000256" key="1">
    <source>
        <dbReference type="ARBA" id="ARBA00022723"/>
    </source>
</evidence>
<dbReference type="PANTHER" id="PTHR14003">
    <property type="entry name" value="TRANSCRIPTIONAL REPRESSOR PROTEIN YY"/>
    <property type="match status" value="1"/>
</dbReference>
<dbReference type="SMART" id="SM00355">
    <property type="entry name" value="ZnF_C2H2"/>
    <property type="match status" value="4"/>
</dbReference>
<feature type="domain" description="C2H2-type" evidence="6">
    <location>
        <begin position="223"/>
        <end position="250"/>
    </location>
</feature>
<feature type="domain" description="C2H2-type" evidence="6">
    <location>
        <begin position="194"/>
        <end position="223"/>
    </location>
</feature>
<keyword evidence="2" id="KW-0677">Repeat</keyword>
<dbReference type="Proteomes" id="UP000694863">
    <property type="component" value="Unplaced"/>
</dbReference>
<evidence type="ECO:0000256" key="3">
    <source>
        <dbReference type="ARBA" id="ARBA00022771"/>
    </source>
</evidence>
<accession>A0ABM0J1E1</accession>
<dbReference type="SUPFAM" id="SSF57667">
    <property type="entry name" value="beta-beta-alpha zinc fingers"/>
    <property type="match status" value="3"/>
</dbReference>
<dbReference type="Gene3D" id="3.30.160.60">
    <property type="entry name" value="Classic Zinc Finger"/>
    <property type="match status" value="4"/>
</dbReference>
<evidence type="ECO:0000313" key="8">
    <source>
        <dbReference type="RefSeq" id="XP_004712701.1"/>
    </source>
</evidence>
<keyword evidence="4" id="KW-0862">Zinc</keyword>
<dbReference type="InterPro" id="IPR013087">
    <property type="entry name" value="Znf_C2H2_type"/>
</dbReference>
<dbReference type="PROSITE" id="PS50157">
    <property type="entry name" value="ZINC_FINGER_C2H2_2"/>
    <property type="match status" value="4"/>
</dbReference>
<sequence>MEQQMKKRLRKSCHKGLGERAFVETKPNQVNSGPVLQAEEEPANTMWALCDEGGVHADTGQQAVDEPFPECYVECIIGGEFSEPILEEDLILKSLEYPKEESKQTLSQQVLGENSLLGDNSLECSLEYTKEGARPNLSQRFAEENSPVYSEYMTGKKLPPGGIPGVDLSDPKQLTEFTRKNPRKNTELDDQKTLPCPQDECPRRFKDKSSLRKHLLVHGPRDHVCAECGKAFTESSKLKRHFLVHTGEKPYRCTFEGCGKRFSLDFNLRTHVQIHTGERRFSCPYQGCYRKFIQSSNLKAHILTHAKAKV</sequence>
<dbReference type="PROSITE" id="PS00028">
    <property type="entry name" value="ZINC_FINGER_C2H2_1"/>
    <property type="match status" value="3"/>
</dbReference>
<keyword evidence="3 5" id="KW-0863">Zinc-finger</keyword>
<dbReference type="InterPro" id="IPR036236">
    <property type="entry name" value="Znf_C2H2_sf"/>
</dbReference>
<proteinExistence type="predicted"/>
<evidence type="ECO:0000256" key="4">
    <source>
        <dbReference type="ARBA" id="ARBA00022833"/>
    </source>
</evidence>
<gene>
    <name evidence="8" type="primary">LOC101663241</name>
</gene>
<protein>
    <submittedName>
        <fullName evidence="8">Zinc finger protein 42 homolog</fullName>
    </submittedName>
</protein>
<evidence type="ECO:0000256" key="2">
    <source>
        <dbReference type="ARBA" id="ARBA00022737"/>
    </source>
</evidence>
<evidence type="ECO:0000259" key="6">
    <source>
        <dbReference type="PROSITE" id="PS50157"/>
    </source>
</evidence>
<dbReference type="GeneID" id="101663241"/>
<keyword evidence="7" id="KW-1185">Reference proteome</keyword>
<organism evidence="7 8">
    <name type="scientific">Echinops telfairi</name>
    <name type="common">Lesser hedgehog tenrec</name>
    <dbReference type="NCBI Taxonomy" id="9371"/>
    <lineage>
        <taxon>Eukaryota</taxon>
        <taxon>Metazoa</taxon>
        <taxon>Chordata</taxon>
        <taxon>Craniata</taxon>
        <taxon>Vertebrata</taxon>
        <taxon>Euteleostomi</taxon>
        <taxon>Mammalia</taxon>
        <taxon>Eutheria</taxon>
        <taxon>Afrotheria</taxon>
        <taxon>Tenrecidae</taxon>
        <taxon>Tenrecinae</taxon>
        <taxon>Echinops</taxon>
    </lineage>
</organism>
<dbReference type="PANTHER" id="PTHR14003:SF8">
    <property type="entry name" value="ZINC FINGER PROTEIN 42 HOMOLOG"/>
    <property type="match status" value="1"/>
</dbReference>
<name>A0ABM0J1E1_ECHTE</name>
<keyword evidence="1" id="KW-0479">Metal-binding</keyword>
<feature type="domain" description="C2H2-type" evidence="6">
    <location>
        <begin position="251"/>
        <end position="280"/>
    </location>
</feature>